<evidence type="ECO:0000313" key="2">
    <source>
        <dbReference type="EMBL" id="PWN86482.1"/>
    </source>
</evidence>
<dbReference type="InterPro" id="IPR057684">
    <property type="entry name" value="DUF7924"/>
</dbReference>
<dbReference type="AlphaFoldDB" id="A0A316YAV8"/>
<accession>A0A316YAV8</accession>
<dbReference type="Proteomes" id="UP000245768">
    <property type="component" value="Unassembled WGS sequence"/>
</dbReference>
<feature type="domain" description="DUF7924" evidence="1">
    <location>
        <begin position="128"/>
        <end position="244"/>
    </location>
</feature>
<keyword evidence="3" id="KW-1185">Reference proteome</keyword>
<sequence length="340" mass="38072">MPRSNVSHASYSSAASASFRIKSLKRAGILFTPSGAPCPEEIAVVRDVLISCPRQLRACNNIAEVETLVPQLEQPHADDFRRAVKSAKSLPNSKIDECALQHERVWMRVVNEVILHELIDAKSARELTSTEDYLWTEGRHLIVSSAESLHDPKPDFAFGIAPKNASQAEDKDDNTVTFDDTMLDALHRSVSSALTYSPSQMQDICYPCFVYEAKSDKNPILWAENQVAVGAARALALLSELAELSAMSFTPCIVALTSAGSQWNMHLAYIGQDSGVILTPILDRPLWIRDEVDRTKLFALLSRVKRWMLGPFRETVSERVVKIWREERRSERAKVEVLHT</sequence>
<dbReference type="EMBL" id="KZ819646">
    <property type="protein sequence ID" value="PWN86482.1"/>
    <property type="molecule type" value="Genomic_DNA"/>
</dbReference>
<protein>
    <recommendedName>
        <fullName evidence="1">DUF7924 domain-containing protein</fullName>
    </recommendedName>
</protein>
<dbReference type="OrthoDB" id="3391460at2759"/>
<evidence type="ECO:0000259" key="1">
    <source>
        <dbReference type="Pfam" id="PF25545"/>
    </source>
</evidence>
<dbReference type="RefSeq" id="XP_025373680.1">
    <property type="nucleotide sequence ID" value="XM_025523038.1"/>
</dbReference>
<gene>
    <name evidence="2" type="ORF">FA10DRAFT_270199</name>
</gene>
<dbReference type="GeneID" id="37044954"/>
<dbReference type="Pfam" id="PF25545">
    <property type="entry name" value="DUF7924"/>
    <property type="match status" value="1"/>
</dbReference>
<organism evidence="2 3">
    <name type="scientific">Acaromyces ingoldii</name>
    <dbReference type="NCBI Taxonomy" id="215250"/>
    <lineage>
        <taxon>Eukaryota</taxon>
        <taxon>Fungi</taxon>
        <taxon>Dikarya</taxon>
        <taxon>Basidiomycota</taxon>
        <taxon>Ustilaginomycotina</taxon>
        <taxon>Exobasidiomycetes</taxon>
        <taxon>Exobasidiales</taxon>
        <taxon>Cryptobasidiaceae</taxon>
        <taxon>Acaromyces</taxon>
    </lineage>
</organism>
<evidence type="ECO:0000313" key="3">
    <source>
        <dbReference type="Proteomes" id="UP000245768"/>
    </source>
</evidence>
<reference evidence="2" key="1">
    <citation type="journal article" date="2018" name="Mol. Biol. Evol.">
        <title>Broad Genomic Sampling Reveals a Smut Pathogenic Ancestry of the Fungal Clade Ustilaginomycotina.</title>
        <authorList>
            <person name="Kijpornyongpan T."/>
            <person name="Mondo S.J."/>
            <person name="Barry K."/>
            <person name="Sandor L."/>
            <person name="Lee J."/>
            <person name="Lipzen A."/>
            <person name="Pangilinan J."/>
            <person name="LaButti K."/>
            <person name="Hainaut M."/>
            <person name="Henrissat B."/>
            <person name="Grigoriev I.V."/>
            <person name="Spatafora J.W."/>
            <person name="Aime M.C."/>
        </authorList>
    </citation>
    <scope>NUCLEOTIDE SEQUENCE [LARGE SCALE GENOMIC DNA]</scope>
    <source>
        <strain evidence="2">MCA 4198</strain>
    </source>
</reference>
<dbReference type="InParanoid" id="A0A316YAV8"/>
<name>A0A316YAV8_9BASI</name>
<proteinExistence type="predicted"/>